<dbReference type="InterPro" id="IPR036637">
    <property type="entry name" value="Phosphohistidine_dom_sf"/>
</dbReference>
<dbReference type="GO" id="GO:0016772">
    <property type="term" value="F:transferase activity, transferring phosphorus-containing groups"/>
    <property type="evidence" value="ECO:0007669"/>
    <property type="project" value="InterPro"/>
</dbReference>
<accession>A0A1V4ILD9</accession>
<keyword evidence="3" id="KW-1185">Reference proteome</keyword>
<name>A0A1V4ILD9_9CLOT</name>
<gene>
    <name evidence="2" type="ORF">CLORY_27410</name>
</gene>
<organism evidence="2 3">
    <name type="scientific">Clostridium oryzae</name>
    <dbReference type="NCBI Taxonomy" id="1450648"/>
    <lineage>
        <taxon>Bacteria</taxon>
        <taxon>Bacillati</taxon>
        <taxon>Bacillota</taxon>
        <taxon>Clostridia</taxon>
        <taxon>Eubacteriales</taxon>
        <taxon>Clostridiaceae</taxon>
        <taxon>Clostridium</taxon>
    </lineage>
</organism>
<evidence type="ECO:0000313" key="2">
    <source>
        <dbReference type="EMBL" id="OPJ60565.1"/>
    </source>
</evidence>
<dbReference type="Gene3D" id="3.50.30.10">
    <property type="entry name" value="Phosphohistidine domain"/>
    <property type="match status" value="1"/>
</dbReference>
<dbReference type="SUPFAM" id="SSF52009">
    <property type="entry name" value="Phosphohistidine domain"/>
    <property type="match status" value="1"/>
</dbReference>
<reference evidence="2 3" key="1">
    <citation type="submission" date="2017-03" db="EMBL/GenBank/DDBJ databases">
        <title>Genome sequence of Clostridium oryzae DSM 28571.</title>
        <authorList>
            <person name="Poehlein A."/>
            <person name="Daniel R."/>
        </authorList>
    </citation>
    <scope>NUCLEOTIDE SEQUENCE [LARGE SCALE GENOMIC DNA]</scope>
    <source>
        <strain evidence="2 3">DSM 28571</strain>
    </source>
</reference>
<evidence type="ECO:0000313" key="3">
    <source>
        <dbReference type="Proteomes" id="UP000190080"/>
    </source>
</evidence>
<feature type="domain" description="PEP-utilising enzyme mobile" evidence="1">
    <location>
        <begin position="14"/>
        <end position="57"/>
    </location>
</feature>
<keyword evidence="2" id="KW-0670">Pyruvate</keyword>
<comment type="caution">
    <text evidence="2">The sequence shown here is derived from an EMBL/GenBank/DDBJ whole genome shotgun (WGS) entry which is preliminary data.</text>
</comment>
<evidence type="ECO:0000259" key="1">
    <source>
        <dbReference type="Pfam" id="PF00391"/>
    </source>
</evidence>
<dbReference type="Proteomes" id="UP000190080">
    <property type="component" value="Unassembled WGS sequence"/>
</dbReference>
<dbReference type="EMBL" id="MZGV01000030">
    <property type="protein sequence ID" value="OPJ60565.1"/>
    <property type="molecule type" value="Genomic_DNA"/>
</dbReference>
<dbReference type="RefSeq" id="WP_079425397.1">
    <property type="nucleotide sequence ID" value="NZ_MZGV01000030.1"/>
</dbReference>
<dbReference type="InterPro" id="IPR008279">
    <property type="entry name" value="PEP-util_enz_mobile_dom"/>
</dbReference>
<protein>
    <submittedName>
        <fullName evidence="2">Phosphoenolpyruvate synthase</fullName>
    </submittedName>
</protein>
<dbReference type="STRING" id="1450648.CLORY_27410"/>
<dbReference type="AlphaFoldDB" id="A0A1V4ILD9"/>
<dbReference type="Pfam" id="PF00391">
    <property type="entry name" value="PEP-utilizers"/>
    <property type="match status" value="1"/>
</dbReference>
<dbReference type="OrthoDB" id="9765468at2"/>
<sequence>MFFGTVLVYTKHVENGSPFEHLDIIAREMNIPVICNVKNVMSLLKEGDEVILDGVNGKVTLINKIIE</sequence>
<proteinExistence type="predicted"/>